<dbReference type="EMBL" id="VSSQ01142880">
    <property type="protein sequence ID" value="MPN63440.1"/>
    <property type="molecule type" value="Genomic_DNA"/>
</dbReference>
<comment type="caution">
    <text evidence="1">The sequence shown here is derived from an EMBL/GenBank/DDBJ whole genome shotgun (WGS) entry which is preliminary data.</text>
</comment>
<accession>A0A645JJZ3</accession>
<dbReference type="AlphaFoldDB" id="A0A645JJZ3"/>
<reference evidence="1" key="1">
    <citation type="submission" date="2019-08" db="EMBL/GenBank/DDBJ databases">
        <authorList>
            <person name="Kucharzyk K."/>
            <person name="Murdoch R.W."/>
            <person name="Higgins S."/>
            <person name="Loffler F."/>
        </authorList>
    </citation>
    <scope>NUCLEOTIDE SEQUENCE</scope>
</reference>
<gene>
    <name evidence="1" type="ORF">SDC9_211199</name>
</gene>
<protein>
    <recommendedName>
        <fullName evidence="2">VWFA domain-containing protein</fullName>
    </recommendedName>
</protein>
<sequence length="106" mass="11626">MSQTRYDHKILLVLSDGKPNDMARTKGNSPVSTDYSDQIAVTDTALEVRKGRGEGIGILCVFTGKEADLPAAKTIYGRSLAHIESPERFAQTVGILLQHELTRLLE</sequence>
<organism evidence="1">
    <name type="scientific">bioreactor metagenome</name>
    <dbReference type="NCBI Taxonomy" id="1076179"/>
    <lineage>
        <taxon>unclassified sequences</taxon>
        <taxon>metagenomes</taxon>
        <taxon>ecological metagenomes</taxon>
    </lineage>
</organism>
<name>A0A645JJZ3_9ZZZZ</name>
<proteinExistence type="predicted"/>
<evidence type="ECO:0000313" key="1">
    <source>
        <dbReference type="EMBL" id="MPN63440.1"/>
    </source>
</evidence>
<evidence type="ECO:0008006" key="2">
    <source>
        <dbReference type="Google" id="ProtNLM"/>
    </source>
</evidence>